<keyword evidence="2" id="KW-0067">ATP-binding</keyword>
<proteinExistence type="inferred from homology"/>
<evidence type="ECO:0000256" key="2">
    <source>
        <dbReference type="PROSITE-ProRule" id="PRU00283"/>
    </source>
</evidence>
<dbReference type="SUPFAM" id="SSF52540">
    <property type="entry name" value="P-loop containing nucleoside triphosphate hydrolases"/>
    <property type="match status" value="1"/>
</dbReference>
<evidence type="ECO:0000259" key="3">
    <source>
        <dbReference type="PROSITE" id="PS50067"/>
    </source>
</evidence>
<sequence length="108" mass="12048">MVIFLMKKIESYAACMPTLEAATIFAYGKTSSGKTFTMRGITESVVNNIYEHIKFTSSGKTFTMRGITESVVNNIYEHIKFAAVFAQRSELCKSGQEAANFFPKVRAL</sequence>
<evidence type="ECO:0000313" key="4">
    <source>
        <dbReference type="EMBL" id="KAK4366173.1"/>
    </source>
</evidence>
<organism evidence="4 5">
    <name type="scientific">Anisodus tanguticus</name>
    <dbReference type="NCBI Taxonomy" id="243964"/>
    <lineage>
        <taxon>Eukaryota</taxon>
        <taxon>Viridiplantae</taxon>
        <taxon>Streptophyta</taxon>
        <taxon>Embryophyta</taxon>
        <taxon>Tracheophyta</taxon>
        <taxon>Spermatophyta</taxon>
        <taxon>Magnoliopsida</taxon>
        <taxon>eudicotyledons</taxon>
        <taxon>Gunneridae</taxon>
        <taxon>Pentapetalae</taxon>
        <taxon>asterids</taxon>
        <taxon>lamiids</taxon>
        <taxon>Solanales</taxon>
        <taxon>Solanaceae</taxon>
        <taxon>Solanoideae</taxon>
        <taxon>Hyoscyameae</taxon>
        <taxon>Anisodus</taxon>
    </lineage>
</organism>
<evidence type="ECO:0000256" key="1">
    <source>
        <dbReference type="ARBA" id="ARBA00023175"/>
    </source>
</evidence>
<keyword evidence="1 2" id="KW-0505">Motor protein</keyword>
<dbReference type="GO" id="GO:0003777">
    <property type="term" value="F:microtubule motor activity"/>
    <property type="evidence" value="ECO:0007669"/>
    <property type="project" value="InterPro"/>
</dbReference>
<dbReference type="GO" id="GO:0007018">
    <property type="term" value="P:microtubule-based movement"/>
    <property type="evidence" value="ECO:0007669"/>
    <property type="project" value="InterPro"/>
</dbReference>
<dbReference type="AlphaFoldDB" id="A0AAE1VDU7"/>
<reference evidence="4" key="1">
    <citation type="submission" date="2023-12" db="EMBL/GenBank/DDBJ databases">
        <title>Genome assembly of Anisodus tanguticus.</title>
        <authorList>
            <person name="Wang Y.-J."/>
        </authorList>
    </citation>
    <scope>NUCLEOTIDE SEQUENCE</scope>
    <source>
        <strain evidence="4">KB-2021</strain>
        <tissue evidence="4">Leaf</tissue>
    </source>
</reference>
<dbReference type="InterPro" id="IPR027417">
    <property type="entry name" value="P-loop_NTPase"/>
</dbReference>
<feature type="binding site" evidence="2">
    <location>
        <begin position="28"/>
        <end position="35"/>
    </location>
    <ligand>
        <name>ATP</name>
        <dbReference type="ChEBI" id="CHEBI:30616"/>
    </ligand>
</feature>
<dbReference type="GO" id="GO:0008017">
    <property type="term" value="F:microtubule binding"/>
    <property type="evidence" value="ECO:0007669"/>
    <property type="project" value="InterPro"/>
</dbReference>
<keyword evidence="2" id="KW-0547">Nucleotide-binding</keyword>
<dbReference type="Proteomes" id="UP001291623">
    <property type="component" value="Unassembled WGS sequence"/>
</dbReference>
<accession>A0AAE1VDU7</accession>
<feature type="domain" description="Kinesin motor" evidence="3">
    <location>
        <begin position="1"/>
        <end position="108"/>
    </location>
</feature>
<dbReference type="InterPro" id="IPR001752">
    <property type="entry name" value="Kinesin_motor_dom"/>
</dbReference>
<protein>
    <recommendedName>
        <fullName evidence="3">Kinesin motor domain-containing protein</fullName>
    </recommendedName>
</protein>
<dbReference type="EMBL" id="JAVYJV010000007">
    <property type="protein sequence ID" value="KAK4366173.1"/>
    <property type="molecule type" value="Genomic_DNA"/>
</dbReference>
<dbReference type="GO" id="GO:0005524">
    <property type="term" value="F:ATP binding"/>
    <property type="evidence" value="ECO:0007669"/>
    <property type="project" value="UniProtKB-UniRule"/>
</dbReference>
<gene>
    <name evidence="4" type="ORF">RND71_014053</name>
</gene>
<dbReference type="InterPro" id="IPR027640">
    <property type="entry name" value="Kinesin-like_fam"/>
</dbReference>
<dbReference type="PANTHER" id="PTHR47968">
    <property type="entry name" value="CENTROMERE PROTEIN E"/>
    <property type="match status" value="1"/>
</dbReference>
<name>A0AAE1VDU7_9SOLA</name>
<keyword evidence="5" id="KW-1185">Reference proteome</keyword>
<dbReference type="Gene3D" id="3.40.850.10">
    <property type="entry name" value="Kinesin motor domain"/>
    <property type="match status" value="1"/>
</dbReference>
<dbReference type="PANTHER" id="PTHR47968:SF39">
    <property type="entry name" value="KINESIN-LIKE PROTEIN KIN-7B"/>
    <property type="match status" value="1"/>
</dbReference>
<comment type="caution">
    <text evidence="4">The sequence shown here is derived from an EMBL/GenBank/DDBJ whole genome shotgun (WGS) entry which is preliminary data.</text>
</comment>
<dbReference type="Pfam" id="PF00225">
    <property type="entry name" value="Kinesin"/>
    <property type="match status" value="1"/>
</dbReference>
<dbReference type="InterPro" id="IPR036961">
    <property type="entry name" value="Kinesin_motor_dom_sf"/>
</dbReference>
<evidence type="ECO:0000313" key="5">
    <source>
        <dbReference type="Proteomes" id="UP001291623"/>
    </source>
</evidence>
<comment type="similarity">
    <text evidence="2">Belongs to the TRAFAC class myosin-kinesin ATPase superfamily. Kinesin family.</text>
</comment>
<dbReference type="PROSITE" id="PS50067">
    <property type="entry name" value="KINESIN_MOTOR_2"/>
    <property type="match status" value="1"/>
</dbReference>